<dbReference type="InterPro" id="IPR043128">
    <property type="entry name" value="Rev_trsase/Diguanyl_cyclase"/>
</dbReference>
<sequence length="592" mass="64732">MSKTSEDVRLDALCRLNLLDTPPSEAFDRVTRMASRLFGLPIAAVSLTDMDRQWFKSKVGIQHSSIPRDRAPCSAVAETAGELVIPDLAADPFYRDSTLGEGGIRFYAGVPLVTREGLGLGALCVLGTEPRVADEAEMASLRDLAEIVMAQIELQHAFGRIDPISGLPNRSQFFQDLEDLTQADRSPAPRIAVLVDLAQAGQLENLARVMGHSQIDATVRETADLIRGKLGPGRTAYHVSATQFAFLAPPEAEMETYLAYVTATLTRMRQVSHLRFVMTTVIGVVPFVPGETSTKDLLRALHSAAQDARASMQSVSVFSPALHDGHRRRFQLLQDFGAALAGGDQLRLVFQPRVDLPTRRCVGAEVLLRWQHPTLGNISPAEFIPIVEHSPHARTMTAFVIDTALRQMALWRSQGLAPPLSINISAANLEEDDFAAQVGLMLMRHAIPPEQIELEITESAIMRDTDQALKHLNSLAGMGIRLAMDDFGTGYSSLAYLQRLPMNVVKIDQSFVRDIGEGAREQRLVHSMISLSKDLGFRVVAEGVETAAVADMLAGMECDEAQGYFFARPLETAAFEAWLHQARADTATEVAA</sequence>
<dbReference type="GO" id="GO:0071111">
    <property type="term" value="F:cyclic-guanylate-specific phosphodiesterase activity"/>
    <property type="evidence" value="ECO:0007669"/>
    <property type="project" value="InterPro"/>
</dbReference>
<evidence type="ECO:0000259" key="1">
    <source>
        <dbReference type="PROSITE" id="PS50883"/>
    </source>
</evidence>
<dbReference type="PANTHER" id="PTHR33121">
    <property type="entry name" value="CYCLIC DI-GMP PHOSPHODIESTERASE PDEF"/>
    <property type="match status" value="1"/>
</dbReference>
<dbReference type="Gene3D" id="3.20.20.450">
    <property type="entry name" value="EAL domain"/>
    <property type="match status" value="1"/>
</dbReference>
<dbReference type="InterPro" id="IPR029016">
    <property type="entry name" value="GAF-like_dom_sf"/>
</dbReference>
<dbReference type="InterPro" id="IPR000160">
    <property type="entry name" value="GGDEF_dom"/>
</dbReference>
<comment type="caution">
    <text evidence="3">The sequence shown here is derived from an EMBL/GenBank/DDBJ whole genome shotgun (WGS) entry which is preliminary data.</text>
</comment>
<feature type="domain" description="EAL" evidence="1">
    <location>
        <begin position="329"/>
        <end position="583"/>
    </location>
</feature>
<evidence type="ECO:0000313" key="4">
    <source>
        <dbReference type="Proteomes" id="UP000613160"/>
    </source>
</evidence>
<dbReference type="SMART" id="SM00052">
    <property type="entry name" value="EAL"/>
    <property type="match status" value="1"/>
</dbReference>
<dbReference type="SUPFAM" id="SSF55781">
    <property type="entry name" value="GAF domain-like"/>
    <property type="match status" value="1"/>
</dbReference>
<name>A0A916XT73_9HYPH</name>
<dbReference type="PANTHER" id="PTHR33121:SF19">
    <property type="entry name" value="CYCLIC DI-GMP PHOSPHODIESTERASE PA2567"/>
    <property type="match status" value="1"/>
</dbReference>
<dbReference type="InterPro" id="IPR001633">
    <property type="entry name" value="EAL_dom"/>
</dbReference>
<dbReference type="Gene3D" id="3.30.450.40">
    <property type="match status" value="1"/>
</dbReference>
<reference evidence="3" key="2">
    <citation type="submission" date="2020-09" db="EMBL/GenBank/DDBJ databases">
        <authorList>
            <person name="Sun Q."/>
            <person name="Zhou Y."/>
        </authorList>
    </citation>
    <scope>NUCLEOTIDE SEQUENCE</scope>
    <source>
        <strain evidence="3">CGMCC 1.15493</strain>
    </source>
</reference>
<feature type="domain" description="GGDEF" evidence="2">
    <location>
        <begin position="188"/>
        <end position="320"/>
    </location>
</feature>
<dbReference type="RefSeq" id="WP_188849206.1">
    <property type="nucleotide sequence ID" value="NZ_BMJJ01000001.1"/>
</dbReference>
<evidence type="ECO:0000259" key="2">
    <source>
        <dbReference type="PROSITE" id="PS50887"/>
    </source>
</evidence>
<gene>
    <name evidence="3" type="ORF">GCM10011335_07720</name>
</gene>
<dbReference type="InterPro" id="IPR029787">
    <property type="entry name" value="Nucleotide_cyclase"/>
</dbReference>
<proteinExistence type="predicted"/>
<dbReference type="SUPFAM" id="SSF141868">
    <property type="entry name" value="EAL domain-like"/>
    <property type="match status" value="1"/>
</dbReference>
<dbReference type="Pfam" id="PF00990">
    <property type="entry name" value="GGDEF"/>
    <property type="match status" value="1"/>
</dbReference>
<dbReference type="Pfam" id="PF01590">
    <property type="entry name" value="GAF"/>
    <property type="match status" value="1"/>
</dbReference>
<dbReference type="SUPFAM" id="SSF55073">
    <property type="entry name" value="Nucleotide cyclase"/>
    <property type="match status" value="1"/>
</dbReference>
<dbReference type="Pfam" id="PF00563">
    <property type="entry name" value="EAL"/>
    <property type="match status" value="1"/>
</dbReference>
<organism evidence="3 4">
    <name type="scientific">Aureimonas glaciei</name>
    <dbReference type="NCBI Taxonomy" id="1776957"/>
    <lineage>
        <taxon>Bacteria</taxon>
        <taxon>Pseudomonadati</taxon>
        <taxon>Pseudomonadota</taxon>
        <taxon>Alphaproteobacteria</taxon>
        <taxon>Hyphomicrobiales</taxon>
        <taxon>Aurantimonadaceae</taxon>
        <taxon>Aureimonas</taxon>
    </lineage>
</organism>
<dbReference type="Proteomes" id="UP000613160">
    <property type="component" value="Unassembled WGS sequence"/>
</dbReference>
<evidence type="ECO:0000313" key="3">
    <source>
        <dbReference type="EMBL" id="GGD07213.1"/>
    </source>
</evidence>
<dbReference type="InterPro" id="IPR050706">
    <property type="entry name" value="Cyclic-di-GMP_PDE-like"/>
</dbReference>
<accession>A0A916XT73</accession>
<protein>
    <submittedName>
        <fullName evidence="3">Sensor domain-containing phosphodiesterase</fullName>
    </submittedName>
</protein>
<dbReference type="EMBL" id="BMJJ01000001">
    <property type="protein sequence ID" value="GGD07213.1"/>
    <property type="molecule type" value="Genomic_DNA"/>
</dbReference>
<dbReference type="PROSITE" id="PS50887">
    <property type="entry name" value="GGDEF"/>
    <property type="match status" value="1"/>
</dbReference>
<keyword evidence="4" id="KW-1185">Reference proteome</keyword>
<dbReference type="InterPro" id="IPR003018">
    <property type="entry name" value="GAF"/>
</dbReference>
<dbReference type="CDD" id="cd01948">
    <property type="entry name" value="EAL"/>
    <property type="match status" value="1"/>
</dbReference>
<dbReference type="SMART" id="SM00065">
    <property type="entry name" value="GAF"/>
    <property type="match status" value="1"/>
</dbReference>
<dbReference type="Gene3D" id="3.30.70.270">
    <property type="match status" value="1"/>
</dbReference>
<dbReference type="AlphaFoldDB" id="A0A916XT73"/>
<dbReference type="PROSITE" id="PS50883">
    <property type="entry name" value="EAL"/>
    <property type="match status" value="1"/>
</dbReference>
<dbReference type="SMART" id="SM00267">
    <property type="entry name" value="GGDEF"/>
    <property type="match status" value="1"/>
</dbReference>
<reference evidence="3" key="1">
    <citation type="journal article" date="2014" name="Int. J. Syst. Evol. Microbiol.">
        <title>Complete genome sequence of Corynebacterium casei LMG S-19264T (=DSM 44701T), isolated from a smear-ripened cheese.</title>
        <authorList>
            <consortium name="US DOE Joint Genome Institute (JGI-PGF)"/>
            <person name="Walter F."/>
            <person name="Albersmeier A."/>
            <person name="Kalinowski J."/>
            <person name="Ruckert C."/>
        </authorList>
    </citation>
    <scope>NUCLEOTIDE SEQUENCE</scope>
    <source>
        <strain evidence="3">CGMCC 1.15493</strain>
    </source>
</reference>
<dbReference type="InterPro" id="IPR035919">
    <property type="entry name" value="EAL_sf"/>
</dbReference>